<feature type="compositionally biased region" description="Basic and acidic residues" evidence="6">
    <location>
        <begin position="406"/>
        <end position="417"/>
    </location>
</feature>
<keyword evidence="2 5" id="KW-0547">Nucleotide-binding</keyword>
<keyword evidence="3" id="KW-0418">Kinase</keyword>
<evidence type="ECO:0000256" key="5">
    <source>
        <dbReference type="PROSITE-ProRule" id="PRU10141"/>
    </source>
</evidence>
<proteinExistence type="predicted"/>
<dbReference type="GO" id="GO:0007165">
    <property type="term" value="P:signal transduction"/>
    <property type="evidence" value="ECO:0000318"/>
    <property type="project" value="GO_Central"/>
</dbReference>
<keyword evidence="4 5" id="KW-0067">ATP-binding</keyword>
<dbReference type="GO" id="GO:0005886">
    <property type="term" value="C:plasma membrane"/>
    <property type="evidence" value="ECO:0000318"/>
    <property type="project" value="GO_Central"/>
</dbReference>
<sequence>MGYLSCNAESAISTCDSYNLSRKKSFSNPHNHQFKIRDFCFADLEAATKGFSHTNFLGKGSHGSVYRAILDGGALIAAVKRTTTHHSPDKTSVRGIQCTATIATPAENEIETLSRVRSPRLVNLLGFGSDPVDGRKLIVVEYMPNGSLYDLLHKNDAKTPGLARRVRIALQVAKAVHHLHTSNPPVIHRDIKSSNVLFDGKWNARLGDFGLALRGNVEDVKVRCTPPAGTLGYLDPCYLAPGDLSAKSDVFSFGILLLEIFSGRNAIDLKYSPPSVVDWAAPLIRSGEYGEIFDPNIEISSDESAVRQLAVLAARCVKSTAEKRPAMAEVLQCLVTASKRITSLKWNNLGLARPRVRRTSPPSIKYEPLIESPKTVKASRASASASASRRRTKKGASSVPLKLKNKSNDIDETDSSHVSRSKSIGSFHDITSLPSDSSLGRKKGGPGLSVTMNRYPDPSTVFLLSSTASSSPSFHRVSPNTSGSFAHTDEEHERNISGREREKEKHEWKYITGWIGKSLPALSLIGEEGRRLQQELSSTVMEERGCSGSGIAKGRREKLLVPSWFCDVQSKKKKTKSTTLRVGWRLATTG</sequence>
<evidence type="ECO:0000256" key="6">
    <source>
        <dbReference type="SAM" id="MobiDB-lite"/>
    </source>
</evidence>
<gene>
    <name evidence="8" type="ORF">LSAT_V11C100000990</name>
</gene>
<evidence type="ECO:0000313" key="9">
    <source>
        <dbReference type="Proteomes" id="UP000235145"/>
    </source>
</evidence>
<feature type="compositionally biased region" description="Basic and acidic residues" evidence="6">
    <location>
        <begin position="487"/>
        <end position="501"/>
    </location>
</feature>
<feature type="compositionally biased region" description="Low complexity" evidence="6">
    <location>
        <begin position="378"/>
        <end position="387"/>
    </location>
</feature>
<dbReference type="EMBL" id="NBSK02000001">
    <property type="protein sequence ID" value="KAJ0224913.1"/>
    <property type="molecule type" value="Genomic_DNA"/>
</dbReference>
<keyword evidence="9" id="KW-1185">Reference proteome</keyword>
<dbReference type="PANTHER" id="PTHR27001">
    <property type="entry name" value="OS01G0253100 PROTEIN"/>
    <property type="match status" value="1"/>
</dbReference>
<dbReference type="InterPro" id="IPR000719">
    <property type="entry name" value="Prot_kinase_dom"/>
</dbReference>
<dbReference type="Gene3D" id="3.30.200.20">
    <property type="entry name" value="Phosphorylase Kinase, domain 1"/>
    <property type="match status" value="1"/>
</dbReference>
<feature type="domain" description="Protein kinase" evidence="7">
    <location>
        <begin position="51"/>
        <end position="341"/>
    </location>
</feature>
<keyword evidence="1" id="KW-0808">Transferase</keyword>
<dbReference type="Gene3D" id="1.10.510.10">
    <property type="entry name" value="Transferase(Phosphotransferase) domain 1"/>
    <property type="match status" value="1"/>
</dbReference>
<dbReference type="GO" id="GO:0004672">
    <property type="term" value="F:protein kinase activity"/>
    <property type="evidence" value="ECO:0000318"/>
    <property type="project" value="GO_Central"/>
</dbReference>
<evidence type="ECO:0000256" key="1">
    <source>
        <dbReference type="ARBA" id="ARBA00022679"/>
    </source>
</evidence>
<evidence type="ECO:0000259" key="7">
    <source>
        <dbReference type="PROSITE" id="PS50011"/>
    </source>
</evidence>
<accession>A0A9R1WJP3</accession>
<feature type="binding site" evidence="5">
    <location>
        <position position="80"/>
    </location>
    <ligand>
        <name>ATP</name>
        <dbReference type="ChEBI" id="CHEBI:30616"/>
    </ligand>
</feature>
<dbReference type="AlphaFoldDB" id="A0A9R1WJP3"/>
<dbReference type="SMART" id="SM00220">
    <property type="entry name" value="S_TKc"/>
    <property type="match status" value="1"/>
</dbReference>
<evidence type="ECO:0000256" key="3">
    <source>
        <dbReference type="ARBA" id="ARBA00022777"/>
    </source>
</evidence>
<dbReference type="PROSITE" id="PS50011">
    <property type="entry name" value="PROTEIN_KINASE_DOM"/>
    <property type="match status" value="1"/>
</dbReference>
<dbReference type="PROSITE" id="PS00107">
    <property type="entry name" value="PROTEIN_KINASE_ATP"/>
    <property type="match status" value="1"/>
</dbReference>
<name>A0A9R1WJP3_LACSA</name>
<feature type="region of interest" description="Disordered" evidence="6">
    <location>
        <begin position="358"/>
        <end position="447"/>
    </location>
</feature>
<dbReference type="Pfam" id="PF00069">
    <property type="entry name" value="Pkinase"/>
    <property type="match status" value="1"/>
</dbReference>
<dbReference type="PANTHER" id="PTHR27001:SF213">
    <property type="entry name" value="PROTEIN KINASE DOMAIN-CONTAINING PROTEIN"/>
    <property type="match status" value="1"/>
</dbReference>
<protein>
    <recommendedName>
        <fullName evidence="7">Protein kinase domain-containing protein</fullName>
    </recommendedName>
</protein>
<evidence type="ECO:0000313" key="8">
    <source>
        <dbReference type="EMBL" id="KAJ0224913.1"/>
    </source>
</evidence>
<comment type="caution">
    <text evidence="8">The sequence shown here is derived from an EMBL/GenBank/DDBJ whole genome shotgun (WGS) entry which is preliminary data.</text>
</comment>
<evidence type="ECO:0000256" key="2">
    <source>
        <dbReference type="ARBA" id="ARBA00022741"/>
    </source>
</evidence>
<reference evidence="8 9" key="1">
    <citation type="journal article" date="2017" name="Nat. Commun.">
        <title>Genome assembly with in vitro proximity ligation data and whole-genome triplication in lettuce.</title>
        <authorList>
            <person name="Reyes-Chin-Wo S."/>
            <person name="Wang Z."/>
            <person name="Yang X."/>
            <person name="Kozik A."/>
            <person name="Arikit S."/>
            <person name="Song C."/>
            <person name="Xia L."/>
            <person name="Froenicke L."/>
            <person name="Lavelle D.O."/>
            <person name="Truco M.J."/>
            <person name="Xia R."/>
            <person name="Zhu S."/>
            <person name="Xu C."/>
            <person name="Xu H."/>
            <person name="Xu X."/>
            <person name="Cox K."/>
            <person name="Korf I."/>
            <person name="Meyers B.C."/>
            <person name="Michelmore R.W."/>
        </authorList>
    </citation>
    <scope>NUCLEOTIDE SEQUENCE [LARGE SCALE GENOMIC DNA]</scope>
    <source>
        <strain evidence="9">cv. Salinas</strain>
        <tissue evidence="8">Seedlings</tissue>
    </source>
</reference>
<evidence type="ECO:0000256" key="4">
    <source>
        <dbReference type="ARBA" id="ARBA00022840"/>
    </source>
</evidence>
<dbReference type="InterPro" id="IPR017441">
    <property type="entry name" value="Protein_kinase_ATP_BS"/>
</dbReference>
<dbReference type="InterPro" id="IPR008271">
    <property type="entry name" value="Ser/Thr_kinase_AS"/>
</dbReference>
<organism evidence="8 9">
    <name type="scientific">Lactuca sativa</name>
    <name type="common">Garden lettuce</name>
    <dbReference type="NCBI Taxonomy" id="4236"/>
    <lineage>
        <taxon>Eukaryota</taxon>
        <taxon>Viridiplantae</taxon>
        <taxon>Streptophyta</taxon>
        <taxon>Embryophyta</taxon>
        <taxon>Tracheophyta</taxon>
        <taxon>Spermatophyta</taxon>
        <taxon>Magnoliopsida</taxon>
        <taxon>eudicotyledons</taxon>
        <taxon>Gunneridae</taxon>
        <taxon>Pentapetalae</taxon>
        <taxon>asterids</taxon>
        <taxon>campanulids</taxon>
        <taxon>Asterales</taxon>
        <taxon>Asteraceae</taxon>
        <taxon>Cichorioideae</taxon>
        <taxon>Cichorieae</taxon>
        <taxon>Lactucinae</taxon>
        <taxon>Lactuca</taxon>
    </lineage>
</organism>
<dbReference type="SUPFAM" id="SSF56112">
    <property type="entry name" value="Protein kinase-like (PK-like)"/>
    <property type="match status" value="1"/>
</dbReference>
<dbReference type="PROSITE" id="PS00108">
    <property type="entry name" value="PROTEIN_KINASE_ST"/>
    <property type="match status" value="1"/>
</dbReference>
<feature type="region of interest" description="Disordered" evidence="6">
    <location>
        <begin position="470"/>
        <end position="501"/>
    </location>
</feature>
<dbReference type="GO" id="GO:0005524">
    <property type="term" value="F:ATP binding"/>
    <property type="evidence" value="ECO:0007669"/>
    <property type="project" value="UniProtKB-UniRule"/>
</dbReference>
<dbReference type="InterPro" id="IPR011009">
    <property type="entry name" value="Kinase-like_dom_sf"/>
</dbReference>
<dbReference type="Proteomes" id="UP000235145">
    <property type="component" value="Unassembled WGS sequence"/>
</dbReference>